<protein>
    <submittedName>
        <fullName evidence="2">Uncharacterized protein</fullName>
    </submittedName>
</protein>
<evidence type="ECO:0000256" key="1">
    <source>
        <dbReference type="SAM" id="MobiDB-lite"/>
    </source>
</evidence>
<organism evidence="2 3">
    <name type="scientific">Austropuccinia psidii MF-1</name>
    <dbReference type="NCBI Taxonomy" id="1389203"/>
    <lineage>
        <taxon>Eukaryota</taxon>
        <taxon>Fungi</taxon>
        <taxon>Dikarya</taxon>
        <taxon>Basidiomycota</taxon>
        <taxon>Pucciniomycotina</taxon>
        <taxon>Pucciniomycetes</taxon>
        <taxon>Pucciniales</taxon>
        <taxon>Sphaerophragmiaceae</taxon>
        <taxon>Austropuccinia</taxon>
    </lineage>
</organism>
<name>A0A9Q3DNE2_9BASI</name>
<sequence>MNSQGQSYGSGYSDFINSFHTEELEELLFGYPPHSSSRTAFWDWVNTPSSMPPSPPALATLSKTSSPSPSLEEVPEAAMTFYTFIEGEYDTQLFIPDQFNHFLAKEVSASSAKDMRTLPVCQKKNHHYFL</sequence>
<keyword evidence="3" id="KW-1185">Reference proteome</keyword>
<evidence type="ECO:0000313" key="3">
    <source>
        <dbReference type="Proteomes" id="UP000765509"/>
    </source>
</evidence>
<accession>A0A9Q3DNE2</accession>
<comment type="caution">
    <text evidence="2">The sequence shown here is derived from an EMBL/GenBank/DDBJ whole genome shotgun (WGS) entry which is preliminary data.</text>
</comment>
<dbReference type="EMBL" id="AVOT02019042">
    <property type="protein sequence ID" value="MBW0506369.1"/>
    <property type="molecule type" value="Genomic_DNA"/>
</dbReference>
<evidence type="ECO:0000313" key="2">
    <source>
        <dbReference type="EMBL" id="MBW0506369.1"/>
    </source>
</evidence>
<dbReference type="AlphaFoldDB" id="A0A9Q3DNE2"/>
<feature type="region of interest" description="Disordered" evidence="1">
    <location>
        <begin position="50"/>
        <end position="72"/>
    </location>
</feature>
<gene>
    <name evidence="2" type="ORF">O181_046084</name>
</gene>
<proteinExistence type="predicted"/>
<dbReference type="Proteomes" id="UP000765509">
    <property type="component" value="Unassembled WGS sequence"/>
</dbReference>
<feature type="compositionally biased region" description="Low complexity" evidence="1">
    <location>
        <begin position="57"/>
        <end position="72"/>
    </location>
</feature>
<reference evidence="2" key="1">
    <citation type="submission" date="2021-03" db="EMBL/GenBank/DDBJ databases">
        <title>Draft genome sequence of rust myrtle Austropuccinia psidii MF-1, a brazilian biotype.</title>
        <authorList>
            <person name="Quecine M.C."/>
            <person name="Pachon D.M.R."/>
            <person name="Bonatelli M.L."/>
            <person name="Correr F.H."/>
            <person name="Franceschini L.M."/>
            <person name="Leite T.F."/>
            <person name="Margarido G.R.A."/>
            <person name="Almeida C.A."/>
            <person name="Ferrarezi J.A."/>
            <person name="Labate C.A."/>
        </authorList>
    </citation>
    <scope>NUCLEOTIDE SEQUENCE</scope>
    <source>
        <strain evidence="2">MF-1</strain>
    </source>
</reference>